<evidence type="ECO:0000256" key="10">
    <source>
        <dbReference type="SAM" id="MobiDB-lite"/>
    </source>
</evidence>
<feature type="domain" description="HSF-type DNA-binding" evidence="11">
    <location>
        <begin position="21"/>
        <end position="136"/>
    </location>
</feature>
<dbReference type="AlphaFoldDB" id="A0A7J8NB37"/>
<accession>A0A7J8NB37</accession>
<evidence type="ECO:0000256" key="6">
    <source>
        <dbReference type="ARBA" id="ARBA00023163"/>
    </source>
</evidence>
<dbReference type="EMBL" id="JABEZX010000013">
    <property type="protein sequence ID" value="MBA0574054.1"/>
    <property type="molecule type" value="Genomic_DNA"/>
</dbReference>
<keyword evidence="4" id="KW-0346">Stress response</keyword>
<evidence type="ECO:0000313" key="12">
    <source>
        <dbReference type="EMBL" id="MBA0574054.1"/>
    </source>
</evidence>
<dbReference type="Proteomes" id="UP000593572">
    <property type="component" value="Unassembled WGS sequence"/>
</dbReference>
<evidence type="ECO:0000256" key="7">
    <source>
        <dbReference type="ARBA" id="ARBA00023242"/>
    </source>
</evidence>
<dbReference type="GO" id="GO:0003700">
    <property type="term" value="F:DNA-binding transcription factor activity"/>
    <property type="evidence" value="ECO:0007669"/>
    <property type="project" value="InterPro"/>
</dbReference>
<sequence length="454" mass="50218">METLHGSVPAACVDTAANGNTVTPFLSKTFDVVDDPSTDSVVSWSSDNNSFVVWKVPEFARDLLPMYFKHNNFSSFVRQLNTYVVSDGVEGEFSETIWLLDNEFLGFKKVDPDRWEFANEGFLRGQKHALKAISRRKPANVHCNQQQNSSIGACVDVGKFGLQEEVEGLKRDKNVLMQELVRVRQQQQATDNQLQAYGQRVQMMEQRQQQMMSFLAKVMQTPGFLNQLLQQQNECNRQLTGANKKRRLHRQDEENLTGENGAVSPNGQTVKFQPLLNEHQMMEVNTSPRREHGAPPSSALHSCSSSSEIAEVILSEVSPASWQSYLQAESGVPDSSLSTAAAQLTTETSVHKSQKDAIFGSVPQMLGFVPDNIVGPESRNAEYLDPMSVVSNATMPIEADESCAGQDMEIMLDGSPKLPAINDTFWEHFLTGSPLTGDTDEINSSSLENGAYGG</sequence>
<keyword evidence="13" id="KW-1185">Reference proteome</keyword>
<dbReference type="Gene3D" id="1.10.10.10">
    <property type="entry name" value="Winged helix-like DNA-binding domain superfamily/Winged helix DNA-binding domain"/>
    <property type="match status" value="1"/>
</dbReference>
<dbReference type="InterPro" id="IPR036390">
    <property type="entry name" value="WH_DNA-bd_sf"/>
</dbReference>
<evidence type="ECO:0000256" key="9">
    <source>
        <dbReference type="SAM" id="Coils"/>
    </source>
</evidence>
<dbReference type="PANTHER" id="PTHR10015">
    <property type="entry name" value="HEAT SHOCK TRANSCRIPTION FACTOR"/>
    <property type="match status" value="1"/>
</dbReference>
<proteinExistence type="inferred from homology"/>
<reference evidence="12 13" key="1">
    <citation type="journal article" date="2019" name="Genome Biol. Evol.">
        <title>Insights into the evolution of the New World diploid cottons (Gossypium, subgenus Houzingenia) based on genome sequencing.</title>
        <authorList>
            <person name="Grover C.E."/>
            <person name="Arick M.A. 2nd"/>
            <person name="Thrash A."/>
            <person name="Conover J.L."/>
            <person name="Sanders W.S."/>
            <person name="Peterson D.G."/>
            <person name="Frelichowski J.E."/>
            <person name="Scheffler J.A."/>
            <person name="Scheffler B.E."/>
            <person name="Wendel J.F."/>
        </authorList>
    </citation>
    <scope>NUCLEOTIDE SEQUENCE [LARGE SCALE GENOMIC DNA]</scope>
    <source>
        <strain evidence="12">157</strain>
        <tissue evidence="12">Leaf</tissue>
    </source>
</reference>
<evidence type="ECO:0000256" key="8">
    <source>
        <dbReference type="ARBA" id="ARBA00061350"/>
    </source>
</evidence>
<evidence type="ECO:0000256" key="4">
    <source>
        <dbReference type="ARBA" id="ARBA00023016"/>
    </source>
</evidence>
<dbReference type="InterPro" id="IPR036388">
    <property type="entry name" value="WH-like_DNA-bd_sf"/>
</dbReference>
<evidence type="ECO:0000256" key="3">
    <source>
        <dbReference type="ARBA" id="ARBA00023015"/>
    </source>
</evidence>
<feature type="region of interest" description="Disordered" evidence="10">
    <location>
        <begin position="239"/>
        <end position="268"/>
    </location>
</feature>
<dbReference type="GO" id="GO:0006357">
    <property type="term" value="P:regulation of transcription by RNA polymerase II"/>
    <property type="evidence" value="ECO:0007669"/>
    <property type="project" value="TreeGrafter"/>
</dbReference>
<dbReference type="FunFam" id="1.10.10.10:FF:000057">
    <property type="entry name" value="Heat shock transcription factor 1"/>
    <property type="match status" value="1"/>
</dbReference>
<dbReference type="InterPro" id="IPR000232">
    <property type="entry name" value="HSF_DNA-bd"/>
</dbReference>
<gene>
    <name evidence="12" type="ORF">Golob_001292</name>
</gene>
<keyword evidence="3" id="KW-0805">Transcription regulation</keyword>
<protein>
    <recommendedName>
        <fullName evidence="11">HSF-type DNA-binding domain-containing protein</fullName>
    </recommendedName>
</protein>
<dbReference type="GO" id="GO:0005634">
    <property type="term" value="C:nucleus"/>
    <property type="evidence" value="ECO:0007669"/>
    <property type="project" value="UniProtKB-SubCell"/>
</dbReference>
<dbReference type="GO" id="GO:0034605">
    <property type="term" value="P:cellular response to heat"/>
    <property type="evidence" value="ECO:0007669"/>
    <property type="project" value="TreeGrafter"/>
</dbReference>
<dbReference type="PRINTS" id="PR00056">
    <property type="entry name" value="HSFDOMAIN"/>
</dbReference>
<comment type="subcellular location">
    <subcellularLocation>
        <location evidence="1">Nucleus</location>
    </subcellularLocation>
</comment>
<keyword evidence="9" id="KW-0175">Coiled coil</keyword>
<dbReference type="GO" id="GO:0000978">
    <property type="term" value="F:RNA polymerase II cis-regulatory region sequence-specific DNA binding"/>
    <property type="evidence" value="ECO:0007669"/>
    <property type="project" value="TreeGrafter"/>
</dbReference>
<name>A0A7J8NB37_9ROSI</name>
<evidence type="ECO:0000256" key="5">
    <source>
        <dbReference type="ARBA" id="ARBA00023125"/>
    </source>
</evidence>
<keyword evidence="7" id="KW-0539">Nucleus</keyword>
<comment type="caution">
    <text evidence="12">The sequence shown here is derived from an EMBL/GenBank/DDBJ whole genome shotgun (WGS) entry which is preliminary data.</text>
</comment>
<evidence type="ECO:0000313" key="13">
    <source>
        <dbReference type="Proteomes" id="UP000593572"/>
    </source>
</evidence>
<evidence type="ECO:0000256" key="1">
    <source>
        <dbReference type="ARBA" id="ARBA00004123"/>
    </source>
</evidence>
<evidence type="ECO:0000259" key="11">
    <source>
        <dbReference type="SMART" id="SM00415"/>
    </source>
</evidence>
<organism evidence="12 13">
    <name type="scientific">Gossypium lobatum</name>
    <dbReference type="NCBI Taxonomy" id="34289"/>
    <lineage>
        <taxon>Eukaryota</taxon>
        <taxon>Viridiplantae</taxon>
        <taxon>Streptophyta</taxon>
        <taxon>Embryophyta</taxon>
        <taxon>Tracheophyta</taxon>
        <taxon>Spermatophyta</taxon>
        <taxon>Magnoliopsida</taxon>
        <taxon>eudicotyledons</taxon>
        <taxon>Gunneridae</taxon>
        <taxon>Pentapetalae</taxon>
        <taxon>rosids</taxon>
        <taxon>malvids</taxon>
        <taxon>Malvales</taxon>
        <taxon>Malvaceae</taxon>
        <taxon>Malvoideae</taxon>
        <taxon>Gossypium</taxon>
    </lineage>
</organism>
<dbReference type="SUPFAM" id="SSF46785">
    <property type="entry name" value="Winged helix' DNA-binding domain"/>
    <property type="match status" value="1"/>
</dbReference>
<dbReference type="PANTHER" id="PTHR10015:SF427">
    <property type="entry name" value="HEAT SHOCK FACTOR PROTEIN"/>
    <property type="match status" value="1"/>
</dbReference>
<comment type="similarity">
    <text evidence="8">Belongs to the HSF family. Class A subfamily.</text>
</comment>
<feature type="coiled-coil region" evidence="9">
    <location>
        <begin position="159"/>
        <end position="186"/>
    </location>
</feature>
<evidence type="ECO:0000256" key="2">
    <source>
        <dbReference type="ARBA" id="ARBA00022553"/>
    </source>
</evidence>
<dbReference type="Pfam" id="PF00447">
    <property type="entry name" value="HSF_DNA-bind"/>
    <property type="match status" value="1"/>
</dbReference>
<keyword evidence="2" id="KW-0597">Phosphoprotein</keyword>
<dbReference type="SMART" id="SM00415">
    <property type="entry name" value="HSF"/>
    <property type="match status" value="1"/>
</dbReference>
<keyword evidence="5" id="KW-0238">DNA-binding</keyword>
<keyword evidence="6" id="KW-0804">Transcription</keyword>